<dbReference type="PANTHER" id="PTHR46383">
    <property type="entry name" value="ASPARTATE AMINOTRANSFERASE"/>
    <property type="match status" value="1"/>
</dbReference>
<dbReference type="Proteomes" id="UP000058599">
    <property type="component" value="Chromosome"/>
</dbReference>
<dbReference type="PANTHER" id="PTHR46383:SF2">
    <property type="entry name" value="AMINOTRANSFERASE"/>
    <property type="match status" value="1"/>
</dbReference>
<name>A0AA86GPF7_9SPHN</name>
<proteinExistence type="inferred from homology"/>
<protein>
    <recommendedName>
        <fullName evidence="7">Aminotransferase</fullName>
        <ecNumber evidence="7">2.6.1.-</ecNumber>
    </recommendedName>
</protein>
<keyword evidence="5" id="KW-0663">Pyridoxal phosphate</keyword>
<evidence type="ECO:0000256" key="4">
    <source>
        <dbReference type="ARBA" id="ARBA00022679"/>
    </source>
</evidence>
<dbReference type="CDD" id="cd00609">
    <property type="entry name" value="AAT_like"/>
    <property type="match status" value="1"/>
</dbReference>
<keyword evidence="10" id="KW-1185">Reference proteome</keyword>
<evidence type="ECO:0000256" key="7">
    <source>
        <dbReference type="RuleBase" id="RU000481"/>
    </source>
</evidence>
<evidence type="ECO:0000256" key="2">
    <source>
        <dbReference type="ARBA" id="ARBA00007441"/>
    </source>
</evidence>
<dbReference type="KEGG" id="sgi:SGRAN_3303"/>
<dbReference type="RefSeq" id="WP_067185535.1">
    <property type="nucleotide sequence ID" value="NZ_CP012199.1"/>
</dbReference>
<dbReference type="InterPro" id="IPR050596">
    <property type="entry name" value="AspAT/PAT-like"/>
</dbReference>
<keyword evidence="3 7" id="KW-0032">Aminotransferase</keyword>
<evidence type="ECO:0000259" key="8">
    <source>
        <dbReference type="Pfam" id="PF00155"/>
    </source>
</evidence>
<dbReference type="EC" id="2.6.1.-" evidence="7"/>
<evidence type="ECO:0000256" key="6">
    <source>
        <dbReference type="ARBA" id="ARBA00049185"/>
    </source>
</evidence>
<sequence length="390" mass="42161">MTQPRTADAIEPFHAIELSQLAQKMRAAGAPVIHMEFGQPSEGAPAGAVAAAQQVLSSGDMLGYWESAALRERISRHYRAAYGVDVAPRRIVLTCGASPALVLALLTGFRAGSRVMTARPGYVAYRNSLRALEMTPIEIACGANDRFQIAARHIREAAPAPDGLIVASPANPTGTIIPPHELAEIAAACRERGVRIISDEIYHRLSYGIETQSILNHDDDAFVINSFSKYYGMPGWRLGWVICPEALVDAARARAGNLFLSPPALSQHAALAAFDCEPELDARVDVYRRNRERLLATLADLGITDIAPSDGAFYVYASIAHLTDDSMAFCKRLLADTALATAPGIDFDPVNGHRFIRFSYALSAELVEEACRRLTDWFRSGAAGDARAPA</sequence>
<dbReference type="GO" id="GO:0006520">
    <property type="term" value="P:amino acid metabolic process"/>
    <property type="evidence" value="ECO:0007669"/>
    <property type="project" value="InterPro"/>
</dbReference>
<dbReference type="InterPro" id="IPR004838">
    <property type="entry name" value="NHTrfase_class1_PyrdxlP-BS"/>
</dbReference>
<dbReference type="InterPro" id="IPR004839">
    <property type="entry name" value="Aminotransferase_I/II_large"/>
</dbReference>
<dbReference type="AlphaFoldDB" id="A0AA86GPF7"/>
<dbReference type="SUPFAM" id="SSF53383">
    <property type="entry name" value="PLP-dependent transferases"/>
    <property type="match status" value="1"/>
</dbReference>
<dbReference type="Pfam" id="PF00155">
    <property type="entry name" value="Aminotran_1_2"/>
    <property type="match status" value="1"/>
</dbReference>
<comment type="cofactor">
    <cofactor evidence="1 7">
        <name>pyridoxal 5'-phosphate</name>
        <dbReference type="ChEBI" id="CHEBI:597326"/>
    </cofactor>
</comment>
<reference evidence="9 10" key="1">
    <citation type="journal article" date="2016" name="BMC Genomics">
        <title>Genomic analysis of the nitrate-respiring Sphingopyxis granuli (formerly Sphingomonas macrogoltabida) strain TFA.</title>
        <authorList>
            <person name="Garcia-Romero I."/>
            <person name="Perez-Pulido A.J."/>
            <person name="Gonzalez-Flores Y.E."/>
            <person name="Reyes-Ramirez F."/>
            <person name="Santero E."/>
            <person name="Floriano B."/>
        </authorList>
    </citation>
    <scope>NUCLEOTIDE SEQUENCE [LARGE SCALE GENOMIC DNA]</scope>
    <source>
        <strain evidence="9 10">TFA</strain>
    </source>
</reference>
<dbReference type="PROSITE" id="PS00105">
    <property type="entry name" value="AA_TRANSFER_CLASS_1"/>
    <property type="match status" value="1"/>
</dbReference>
<comment type="similarity">
    <text evidence="2 7">Belongs to the class-I pyridoxal-phosphate-dependent aminotransferase family.</text>
</comment>
<dbReference type="Gene3D" id="3.40.640.10">
    <property type="entry name" value="Type I PLP-dependent aspartate aminotransferase-like (Major domain)"/>
    <property type="match status" value="1"/>
</dbReference>
<accession>A0AA86GPF7</accession>
<dbReference type="EMBL" id="CP012199">
    <property type="protein sequence ID" value="AMG75646.1"/>
    <property type="molecule type" value="Genomic_DNA"/>
</dbReference>
<evidence type="ECO:0000313" key="9">
    <source>
        <dbReference type="EMBL" id="AMG75646.1"/>
    </source>
</evidence>
<evidence type="ECO:0000313" key="10">
    <source>
        <dbReference type="Proteomes" id="UP000058599"/>
    </source>
</evidence>
<keyword evidence="4 7" id="KW-0808">Transferase</keyword>
<dbReference type="GO" id="GO:0030170">
    <property type="term" value="F:pyridoxal phosphate binding"/>
    <property type="evidence" value="ECO:0007669"/>
    <property type="project" value="InterPro"/>
</dbReference>
<gene>
    <name evidence="9" type="primary">aspB</name>
    <name evidence="9" type="ORF">SGRAN_3303</name>
</gene>
<feature type="domain" description="Aminotransferase class I/classII large" evidence="8">
    <location>
        <begin position="33"/>
        <end position="374"/>
    </location>
</feature>
<evidence type="ECO:0000256" key="3">
    <source>
        <dbReference type="ARBA" id="ARBA00022576"/>
    </source>
</evidence>
<dbReference type="GO" id="GO:0004069">
    <property type="term" value="F:L-aspartate:2-oxoglutarate aminotransferase activity"/>
    <property type="evidence" value="ECO:0007669"/>
    <property type="project" value="UniProtKB-EC"/>
</dbReference>
<evidence type="ECO:0000256" key="5">
    <source>
        <dbReference type="ARBA" id="ARBA00022898"/>
    </source>
</evidence>
<evidence type="ECO:0000256" key="1">
    <source>
        <dbReference type="ARBA" id="ARBA00001933"/>
    </source>
</evidence>
<dbReference type="InterPro" id="IPR015421">
    <property type="entry name" value="PyrdxlP-dep_Trfase_major"/>
</dbReference>
<comment type="catalytic activity">
    <reaction evidence="6">
        <text>L-aspartate + 2-oxoglutarate = oxaloacetate + L-glutamate</text>
        <dbReference type="Rhea" id="RHEA:21824"/>
        <dbReference type="ChEBI" id="CHEBI:16452"/>
        <dbReference type="ChEBI" id="CHEBI:16810"/>
        <dbReference type="ChEBI" id="CHEBI:29985"/>
        <dbReference type="ChEBI" id="CHEBI:29991"/>
        <dbReference type="EC" id="2.6.1.1"/>
    </reaction>
</comment>
<organism evidence="9 10">
    <name type="scientific">Sphingopyxis granuli</name>
    <dbReference type="NCBI Taxonomy" id="267128"/>
    <lineage>
        <taxon>Bacteria</taxon>
        <taxon>Pseudomonadati</taxon>
        <taxon>Pseudomonadota</taxon>
        <taxon>Alphaproteobacteria</taxon>
        <taxon>Sphingomonadales</taxon>
        <taxon>Sphingomonadaceae</taxon>
        <taxon>Sphingopyxis</taxon>
    </lineage>
</organism>
<dbReference type="InterPro" id="IPR015424">
    <property type="entry name" value="PyrdxlP-dep_Trfase"/>
</dbReference>